<evidence type="ECO:0000256" key="10">
    <source>
        <dbReference type="ARBA" id="ARBA00023235"/>
    </source>
</evidence>
<dbReference type="InterPro" id="IPR027417">
    <property type="entry name" value="P-loop_NTPase"/>
</dbReference>
<accession>A0A6J4U4U6</accession>
<evidence type="ECO:0000256" key="12">
    <source>
        <dbReference type="HAMAP-Rule" id="MF_00983"/>
    </source>
</evidence>
<protein>
    <recommendedName>
        <fullName evidence="12">Replication restart protein PriA</fullName>
    </recommendedName>
    <alternativeName>
        <fullName evidence="12">ATP-dependent DNA helicase PriA</fullName>
        <ecNumber evidence="12">5.6.2.4</ecNumber>
    </alternativeName>
    <alternativeName>
        <fullName evidence="12">DNA 3'-5' helicase PriA</fullName>
    </alternativeName>
</protein>
<evidence type="ECO:0000256" key="5">
    <source>
        <dbReference type="ARBA" id="ARBA00022801"/>
    </source>
</evidence>
<dbReference type="InterPro" id="IPR014001">
    <property type="entry name" value="Helicase_ATP-bd"/>
</dbReference>
<comment type="similarity">
    <text evidence="12">Belongs to the helicase family. PriA subfamily.</text>
</comment>
<evidence type="ECO:0000256" key="8">
    <source>
        <dbReference type="ARBA" id="ARBA00022840"/>
    </source>
</evidence>
<dbReference type="GO" id="GO:0008270">
    <property type="term" value="F:zinc ion binding"/>
    <property type="evidence" value="ECO:0007669"/>
    <property type="project" value="UniProtKB-UniRule"/>
</dbReference>
<name>A0A6J4U4U6_9BACT</name>
<dbReference type="Gene3D" id="3.40.1440.60">
    <property type="entry name" value="PriA, 3(prime) DNA-binding domain"/>
    <property type="match status" value="1"/>
</dbReference>
<dbReference type="PANTHER" id="PTHR30580:SF0">
    <property type="entry name" value="PRIMOSOMAL PROTEIN N"/>
    <property type="match status" value="1"/>
</dbReference>
<feature type="domain" description="Helicase ATP-binding" evidence="13">
    <location>
        <begin position="306"/>
        <end position="472"/>
    </location>
</feature>
<feature type="binding site" evidence="12">
    <location>
        <position position="583"/>
    </location>
    <ligand>
        <name>Zn(2+)</name>
        <dbReference type="ChEBI" id="CHEBI:29105"/>
        <label>1</label>
    </ligand>
</feature>
<comment type="subunit">
    <text evidence="12">Component of the replication restart primosome.</text>
</comment>
<keyword evidence="4 12" id="KW-0547">Nucleotide-binding</keyword>
<feature type="binding site" evidence="12">
    <location>
        <position position="573"/>
    </location>
    <ligand>
        <name>Zn(2+)</name>
        <dbReference type="ChEBI" id="CHEBI:29105"/>
        <label>2</label>
    </ligand>
</feature>
<dbReference type="InterPro" id="IPR036388">
    <property type="entry name" value="WH-like_DNA-bd_sf"/>
</dbReference>
<dbReference type="GO" id="GO:0043138">
    <property type="term" value="F:3'-5' DNA helicase activity"/>
    <property type="evidence" value="ECO:0007669"/>
    <property type="project" value="UniProtKB-EC"/>
</dbReference>
<evidence type="ECO:0000256" key="11">
    <source>
        <dbReference type="ARBA" id="ARBA00048988"/>
    </source>
</evidence>
<keyword evidence="1 12" id="KW-0639">Primosome</keyword>
<evidence type="ECO:0000256" key="6">
    <source>
        <dbReference type="ARBA" id="ARBA00022806"/>
    </source>
</evidence>
<dbReference type="EC" id="5.6.2.4" evidence="12"/>
<feature type="binding site" evidence="12">
    <location>
        <position position="543"/>
    </location>
    <ligand>
        <name>Zn(2+)</name>
        <dbReference type="ChEBI" id="CHEBI:29105"/>
        <label>1</label>
    </ligand>
</feature>
<gene>
    <name evidence="12" type="primary">priA</name>
    <name evidence="14" type="ORF">AVDCRST_MAG49-846</name>
</gene>
<feature type="binding site" evidence="12">
    <location>
        <position position="570"/>
    </location>
    <ligand>
        <name>Zn(2+)</name>
        <dbReference type="ChEBI" id="CHEBI:29105"/>
        <label>2</label>
    </ligand>
</feature>
<evidence type="ECO:0000256" key="7">
    <source>
        <dbReference type="ARBA" id="ARBA00022833"/>
    </source>
</evidence>
<feature type="binding site" evidence="12">
    <location>
        <position position="586"/>
    </location>
    <ligand>
        <name>Zn(2+)</name>
        <dbReference type="ChEBI" id="CHEBI:29105"/>
        <label>1</label>
    </ligand>
</feature>
<evidence type="ECO:0000313" key="14">
    <source>
        <dbReference type="EMBL" id="CAA9540829.1"/>
    </source>
</evidence>
<dbReference type="NCBIfam" id="TIGR00595">
    <property type="entry name" value="priA"/>
    <property type="match status" value="1"/>
</dbReference>
<keyword evidence="10 12" id="KW-0413">Isomerase</keyword>
<dbReference type="CDD" id="cd17929">
    <property type="entry name" value="DEXHc_priA"/>
    <property type="match status" value="1"/>
</dbReference>
<dbReference type="Pfam" id="PF18319">
    <property type="entry name" value="Zn_ribbon_PriA"/>
    <property type="match status" value="1"/>
</dbReference>
<dbReference type="InterPro" id="IPR041236">
    <property type="entry name" value="PriA_C"/>
</dbReference>
<dbReference type="GO" id="GO:0003677">
    <property type="term" value="F:DNA binding"/>
    <property type="evidence" value="ECO:0007669"/>
    <property type="project" value="UniProtKB-UniRule"/>
</dbReference>
<dbReference type="SUPFAM" id="SSF52540">
    <property type="entry name" value="P-loop containing nucleoside triphosphate hydrolases"/>
    <property type="match status" value="2"/>
</dbReference>
<dbReference type="PROSITE" id="PS51192">
    <property type="entry name" value="HELICASE_ATP_BIND_1"/>
    <property type="match status" value="1"/>
</dbReference>
<comment type="cofactor">
    <cofactor evidence="12">
        <name>Zn(2+)</name>
        <dbReference type="ChEBI" id="CHEBI:29105"/>
    </cofactor>
    <text evidence="12">Binds 2 zinc ions per subunit.</text>
</comment>
<keyword evidence="7 12" id="KW-0862">Zinc</keyword>
<organism evidence="14">
    <name type="scientific">uncultured Thermomicrobiales bacterium</name>
    <dbReference type="NCBI Taxonomy" id="1645740"/>
    <lineage>
        <taxon>Bacteria</taxon>
        <taxon>Pseudomonadati</taxon>
        <taxon>Thermomicrobiota</taxon>
        <taxon>Thermomicrobia</taxon>
        <taxon>Thermomicrobiales</taxon>
        <taxon>environmental samples</taxon>
    </lineage>
</organism>
<dbReference type="HAMAP" id="MF_00983">
    <property type="entry name" value="PriA"/>
    <property type="match status" value="1"/>
</dbReference>
<dbReference type="SUPFAM" id="SSF46785">
    <property type="entry name" value="Winged helix' DNA-binding domain"/>
    <property type="match status" value="1"/>
</dbReference>
<dbReference type="Pfam" id="PF18074">
    <property type="entry name" value="PriA_C"/>
    <property type="match status" value="1"/>
</dbReference>
<dbReference type="PANTHER" id="PTHR30580">
    <property type="entry name" value="PRIMOSOMAL PROTEIN N"/>
    <property type="match status" value="1"/>
</dbReference>
<keyword evidence="9 12" id="KW-0238">DNA-binding</keyword>
<feature type="binding site" evidence="12">
    <location>
        <position position="555"/>
    </location>
    <ligand>
        <name>Zn(2+)</name>
        <dbReference type="ChEBI" id="CHEBI:29105"/>
        <label>2</label>
    </ligand>
</feature>
<evidence type="ECO:0000256" key="1">
    <source>
        <dbReference type="ARBA" id="ARBA00022515"/>
    </source>
</evidence>
<comment type="catalytic activity">
    <reaction evidence="11 12">
        <text>ATP + H2O = ADP + phosphate + H(+)</text>
        <dbReference type="Rhea" id="RHEA:13065"/>
        <dbReference type="ChEBI" id="CHEBI:15377"/>
        <dbReference type="ChEBI" id="CHEBI:15378"/>
        <dbReference type="ChEBI" id="CHEBI:30616"/>
        <dbReference type="ChEBI" id="CHEBI:43474"/>
        <dbReference type="ChEBI" id="CHEBI:456216"/>
        <dbReference type="EC" id="5.6.2.4"/>
    </reaction>
</comment>
<dbReference type="SMART" id="SM00487">
    <property type="entry name" value="DEXDc"/>
    <property type="match status" value="1"/>
</dbReference>
<dbReference type="AlphaFoldDB" id="A0A6J4U4U6"/>
<keyword evidence="6 12" id="KW-0347">Helicase</keyword>
<keyword evidence="8 12" id="KW-0067">ATP-binding</keyword>
<reference evidence="14" key="1">
    <citation type="submission" date="2020-02" db="EMBL/GenBank/DDBJ databases">
        <authorList>
            <person name="Meier V. D."/>
        </authorList>
    </citation>
    <scope>NUCLEOTIDE SEQUENCE</scope>
    <source>
        <strain evidence="14">AVDCRST_MAG49</strain>
    </source>
</reference>
<dbReference type="InterPro" id="IPR042115">
    <property type="entry name" value="PriA_3primeBD_sf"/>
</dbReference>
<dbReference type="Gene3D" id="3.40.50.300">
    <property type="entry name" value="P-loop containing nucleotide triphosphate hydrolases"/>
    <property type="match status" value="2"/>
</dbReference>
<dbReference type="GO" id="GO:0006302">
    <property type="term" value="P:double-strand break repair"/>
    <property type="evidence" value="ECO:0007669"/>
    <property type="project" value="InterPro"/>
</dbReference>
<keyword evidence="5 12" id="KW-0378">Hydrolase</keyword>
<comment type="catalytic activity">
    <reaction evidence="12">
        <text>Couples ATP hydrolysis with the unwinding of duplex DNA by translocating in the 3'-5' direction.</text>
        <dbReference type="EC" id="5.6.2.4"/>
    </reaction>
</comment>
<evidence type="ECO:0000256" key="4">
    <source>
        <dbReference type="ARBA" id="ARBA00022741"/>
    </source>
</evidence>
<dbReference type="InterPro" id="IPR041222">
    <property type="entry name" value="PriA_3primeBD"/>
</dbReference>
<feature type="binding site" evidence="12">
    <location>
        <position position="546"/>
    </location>
    <ligand>
        <name>Zn(2+)</name>
        <dbReference type="ChEBI" id="CHEBI:29105"/>
        <label>1</label>
    </ligand>
</feature>
<dbReference type="GO" id="GO:0006270">
    <property type="term" value="P:DNA replication initiation"/>
    <property type="evidence" value="ECO:0007669"/>
    <property type="project" value="TreeGrafter"/>
</dbReference>
<dbReference type="GO" id="GO:0016787">
    <property type="term" value="F:hydrolase activity"/>
    <property type="evidence" value="ECO:0007669"/>
    <property type="project" value="UniProtKB-KW"/>
</dbReference>
<dbReference type="CDD" id="cd18804">
    <property type="entry name" value="SF2_C_priA"/>
    <property type="match status" value="1"/>
</dbReference>
<sequence length="832" mass="89918">MPGGATREETASWVEVAVDGARATSGRGQLSYAVPPAWAGRIERGQLVWVPLRKQLVLGVVLSVAGPHDPPSPFALRPLHAPVEPGFRLDDDRLAVAAWLARETACTPFAALAPFLPPGVAHRAVEHIRLAADVDVTAPPPGVSAAQRRLLVHLAEAGEISLAAAQAALGSSLKTVVTRLEDAGLIERVAQVTHRAPHPRLERFVRLVPHADAALPTVAAPRQRAVVDYLTRRGRLAAPEGDGLVRLADVLARTGTDHAVVGALARRGVIEEVALPAATAEAAADPAPAPTLSPAQAAAWRDIEDALAAGDPTPRLLHGVTGSGKTEVYLRAVAWCLRHGRTALILVPEIGLAAQVVRRFQARFPGRVAVLHSALPDAERYATWQGVAAGRYRVVVGPRSALFAPVADLGLVVLDEEHEAAYKQDAEPRYHARALAEFIAAQQGAVVLLGSATPAVETTHRAEIGEVRRLTLPTRVAPGRSGADEESLDLPPVEVVDLRLELHRGRTELIGERLFGLLGRTLEAGEQAILFLNRRGLATVVLCKRCGARLVCPHCDIPLVYHQDRQRLICHRCDHREVPPRGCPTCGGVLNYFGAGTQRVEEEVRRLLPGARVLRWDQDAVRRAGRDGHARLLRLVEGREVDIVVGTQMIAKGLDLPRVTAVGVVNADALLHLPDFRAGERTFQLLTQVAGRAGRRAPGSGVVVQSYTPDHYAVRAAARHDYAAFYAEEIDFRRQHRYPPFTRLVRYLYRDTDEARCAAEAETLTRALARHLRAHGDGSGADLLGPTPAFAARVRGKYQWQVVLRADDLDPLLDGLPQPPGWSVDVDPQSLL</sequence>
<dbReference type="FunFam" id="3.40.50.300:FF:000489">
    <property type="entry name" value="Primosome assembly protein PriA"/>
    <property type="match status" value="1"/>
</dbReference>
<feature type="binding site" evidence="12">
    <location>
        <position position="552"/>
    </location>
    <ligand>
        <name>Zn(2+)</name>
        <dbReference type="ChEBI" id="CHEBI:29105"/>
        <label>2</label>
    </ligand>
</feature>
<dbReference type="Pfam" id="PF17764">
    <property type="entry name" value="PriA_3primeBD"/>
    <property type="match status" value="1"/>
</dbReference>
<dbReference type="InterPro" id="IPR011545">
    <property type="entry name" value="DEAD/DEAH_box_helicase_dom"/>
</dbReference>
<comment type="function">
    <text evidence="12">Initiates the restart of stalled replication forks, which reloads the replicative helicase on sites other than the origin of replication. Recognizes and binds to abandoned replication forks and remodels them to uncover a helicase loading site. Promotes assembly of the primosome at these replication forks.</text>
</comment>
<proteinExistence type="inferred from homology"/>
<keyword evidence="3 12" id="KW-0479">Metal-binding</keyword>
<dbReference type="Gene3D" id="1.10.10.10">
    <property type="entry name" value="Winged helix-like DNA-binding domain superfamily/Winged helix DNA-binding domain"/>
    <property type="match status" value="1"/>
</dbReference>
<dbReference type="GO" id="GO:1990077">
    <property type="term" value="C:primosome complex"/>
    <property type="evidence" value="ECO:0007669"/>
    <property type="project" value="UniProtKB-UniRule"/>
</dbReference>
<evidence type="ECO:0000256" key="3">
    <source>
        <dbReference type="ARBA" id="ARBA00022723"/>
    </source>
</evidence>
<dbReference type="GO" id="GO:0006269">
    <property type="term" value="P:DNA replication, synthesis of primer"/>
    <property type="evidence" value="ECO:0007669"/>
    <property type="project" value="UniProtKB-KW"/>
</dbReference>
<dbReference type="InterPro" id="IPR005259">
    <property type="entry name" value="PriA"/>
</dbReference>
<dbReference type="Pfam" id="PF00270">
    <property type="entry name" value="DEAD"/>
    <property type="match status" value="1"/>
</dbReference>
<evidence type="ECO:0000259" key="13">
    <source>
        <dbReference type="PROSITE" id="PS51192"/>
    </source>
</evidence>
<dbReference type="EMBL" id="CADCWG010000053">
    <property type="protein sequence ID" value="CAA9540829.1"/>
    <property type="molecule type" value="Genomic_DNA"/>
</dbReference>
<dbReference type="InterPro" id="IPR036390">
    <property type="entry name" value="WH_DNA-bd_sf"/>
</dbReference>
<dbReference type="GO" id="GO:0006310">
    <property type="term" value="P:DNA recombination"/>
    <property type="evidence" value="ECO:0007669"/>
    <property type="project" value="InterPro"/>
</dbReference>
<evidence type="ECO:0000256" key="2">
    <source>
        <dbReference type="ARBA" id="ARBA00022705"/>
    </source>
</evidence>
<dbReference type="GO" id="GO:0005524">
    <property type="term" value="F:ATP binding"/>
    <property type="evidence" value="ECO:0007669"/>
    <property type="project" value="UniProtKB-UniRule"/>
</dbReference>
<keyword evidence="2 12" id="KW-0235">DNA replication</keyword>
<dbReference type="InterPro" id="IPR040498">
    <property type="entry name" value="PriA_CRR"/>
</dbReference>
<evidence type="ECO:0000256" key="9">
    <source>
        <dbReference type="ARBA" id="ARBA00023125"/>
    </source>
</evidence>